<name>A0A2S7K3T3_9PROT</name>
<sequence>MGATISGNYFARRLPPRAFLLVSDFMSIFSGSAEGDLVIVFTRQMNVRFNRCFKLITLVRSGLLFRERFADDP</sequence>
<protein>
    <submittedName>
        <fullName evidence="1">Uncharacterized protein</fullName>
    </submittedName>
</protein>
<comment type="caution">
    <text evidence="1">The sequence shown here is derived from an EMBL/GenBank/DDBJ whole genome shotgun (WGS) entry which is preliminary data.</text>
</comment>
<gene>
    <name evidence="1" type="ORF">CW354_14135</name>
</gene>
<dbReference type="EMBL" id="PJCH01000010">
    <property type="protein sequence ID" value="PQA87174.1"/>
    <property type="molecule type" value="Genomic_DNA"/>
</dbReference>
<keyword evidence="2" id="KW-1185">Reference proteome</keyword>
<organism evidence="1 2">
    <name type="scientific">Hyphococcus luteus</name>
    <dbReference type="NCBI Taxonomy" id="2058213"/>
    <lineage>
        <taxon>Bacteria</taxon>
        <taxon>Pseudomonadati</taxon>
        <taxon>Pseudomonadota</taxon>
        <taxon>Alphaproteobacteria</taxon>
        <taxon>Parvularculales</taxon>
        <taxon>Parvularculaceae</taxon>
        <taxon>Hyphococcus</taxon>
    </lineage>
</organism>
<evidence type="ECO:0000313" key="1">
    <source>
        <dbReference type="EMBL" id="PQA87174.1"/>
    </source>
</evidence>
<accession>A0A2S7K3T3</accession>
<dbReference type="AlphaFoldDB" id="A0A2S7K3T3"/>
<proteinExistence type="predicted"/>
<evidence type="ECO:0000313" key="2">
    <source>
        <dbReference type="Proteomes" id="UP000239504"/>
    </source>
</evidence>
<dbReference type="Proteomes" id="UP000239504">
    <property type="component" value="Unassembled WGS sequence"/>
</dbReference>
<reference evidence="1 2" key="1">
    <citation type="submission" date="2017-12" db="EMBL/GenBank/DDBJ databases">
        <authorList>
            <person name="Hurst M.R.H."/>
        </authorList>
    </citation>
    <scope>NUCLEOTIDE SEQUENCE [LARGE SCALE GENOMIC DNA]</scope>
    <source>
        <strain evidence="1 2">SY-3-19</strain>
    </source>
</reference>